<comment type="caution">
    <text evidence="2">The sequence shown here is derived from an EMBL/GenBank/DDBJ whole genome shotgun (WGS) entry which is preliminary data.</text>
</comment>
<gene>
    <name evidence="2" type="ORF">ACFFVF_15180</name>
</gene>
<feature type="transmembrane region" description="Helical" evidence="1">
    <location>
        <begin position="185"/>
        <end position="203"/>
    </location>
</feature>
<organism evidence="2 3">
    <name type="scientific">Flavobacterium jumunjinense</name>
    <dbReference type="NCBI Taxonomy" id="998845"/>
    <lineage>
        <taxon>Bacteria</taxon>
        <taxon>Pseudomonadati</taxon>
        <taxon>Bacteroidota</taxon>
        <taxon>Flavobacteriia</taxon>
        <taxon>Flavobacteriales</taxon>
        <taxon>Flavobacteriaceae</taxon>
        <taxon>Flavobacterium</taxon>
    </lineage>
</organism>
<dbReference type="EMBL" id="JBHMEY010000066">
    <property type="protein sequence ID" value="MFB9097860.1"/>
    <property type="molecule type" value="Genomic_DNA"/>
</dbReference>
<keyword evidence="1" id="KW-0472">Membrane</keyword>
<feature type="transmembrane region" description="Helical" evidence="1">
    <location>
        <begin position="21"/>
        <end position="41"/>
    </location>
</feature>
<protein>
    <submittedName>
        <fullName evidence="2">ExbD/TolR family protein</fullName>
    </submittedName>
</protein>
<evidence type="ECO:0000313" key="2">
    <source>
        <dbReference type="EMBL" id="MFB9097860.1"/>
    </source>
</evidence>
<dbReference type="Proteomes" id="UP001589607">
    <property type="component" value="Unassembled WGS sequence"/>
</dbReference>
<evidence type="ECO:0000256" key="1">
    <source>
        <dbReference type="SAM" id="Phobius"/>
    </source>
</evidence>
<accession>A0ABV5GR50</accession>
<reference evidence="2 3" key="1">
    <citation type="submission" date="2024-09" db="EMBL/GenBank/DDBJ databases">
        <authorList>
            <person name="Sun Q."/>
            <person name="Mori K."/>
        </authorList>
    </citation>
    <scope>NUCLEOTIDE SEQUENCE [LARGE SCALE GENOMIC DNA]</scope>
    <source>
        <strain evidence="2 3">CECT 7955</strain>
    </source>
</reference>
<feature type="transmembrane region" description="Helical" evidence="1">
    <location>
        <begin position="67"/>
        <end position="91"/>
    </location>
</feature>
<evidence type="ECO:0000313" key="3">
    <source>
        <dbReference type="Proteomes" id="UP001589607"/>
    </source>
</evidence>
<feature type="transmembrane region" description="Helical" evidence="1">
    <location>
        <begin position="159"/>
        <end position="178"/>
    </location>
</feature>
<name>A0ABV5GR50_9FLAO</name>
<keyword evidence="3" id="KW-1185">Reference proteome</keyword>
<keyword evidence="1" id="KW-0812">Transmembrane</keyword>
<sequence length="477" mass="56794">MAVNTLAKRIHFKQNIPISKFRLWCGFSIGLLLSFSIYQFFVLGRDLLRLLTFSDHFNYLDFSENELLFYNLFYAFLALIIGQSFFLKIIFDTSKKFGEKRIQFKRKKIVHNQNIWIWFFLLWIFRFATMYSFLNMVGFGQKVNYAPVFYEYFSFYEEYLYLFVLIVLVLFLQSWQGLGLTIRNYFKYLMGSFLLISVLAFGFSQINLVDFESYFKEKHSQNPYIKGNIHLPKVRFTESLSLKHKEKEIFITKDLKIIYNNKVLDSVSLIKNLKDEYYYDNSSTFNPFVQLNVDENISMKNLNKILRIINRNSNYQVAFAAYPKEIKLKEAIYQEHSVGLFENNSFKLNYENLITLHLTNENEILLNNNPISCNEIANTIAKKIAENENYLISIELPEKPLFFHYMQLLSYSREGYLKACQIIGREKGVDDFTIAYFPNQILYFYMVEAKQLELISKIDFNNLPLPILEFEDEEIYE</sequence>
<feature type="transmembrane region" description="Helical" evidence="1">
    <location>
        <begin position="115"/>
        <end position="139"/>
    </location>
</feature>
<proteinExistence type="predicted"/>
<dbReference type="RefSeq" id="WP_236458063.1">
    <property type="nucleotide sequence ID" value="NZ_CBCSGE010000008.1"/>
</dbReference>
<keyword evidence="1" id="KW-1133">Transmembrane helix</keyword>